<feature type="region of interest" description="Disordered" evidence="1">
    <location>
        <begin position="177"/>
        <end position="199"/>
    </location>
</feature>
<evidence type="ECO:0000256" key="1">
    <source>
        <dbReference type="SAM" id="MobiDB-lite"/>
    </source>
</evidence>
<dbReference type="AlphaFoldDB" id="A0AAE0D8Q7"/>
<sequence>MLWCPLFSFWPDDEGVLGRFLSIWVFGGAAREGTRLIFIFSADSYISRPKDGAPSAAQRKYLLRVSSKRLLLFAAHGNVSILPSQPAAVGAAVMLADAQPAQPAIACAANSVHPSTLLSISCSISRGKNSTCRGPVAVRRQSDGCCRLTLTAQGSPTTPNGGDDAFHCAGISKHPNTKEKANASGTLFPHPDVLGPSPRLRGGDTYVVTLTDPACSDSPSHRQSIDF</sequence>
<evidence type="ECO:0000313" key="2">
    <source>
        <dbReference type="EMBL" id="KAK2768981.1"/>
    </source>
</evidence>
<accession>A0AAE0D8Q7</accession>
<keyword evidence="3" id="KW-1185">Reference proteome</keyword>
<dbReference type="Proteomes" id="UP001281614">
    <property type="component" value="Unassembled WGS sequence"/>
</dbReference>
<proteinExistence type="predicted"/>
<protein>
    <submittedName>
        <fullName evidence="2">Uncharacterized protein</fullName>
    </submittedName>
</protein>
<comment type="caution">
    <text evidence="2">The sequence shown here is derived from an EMBL/GenBank/DDBJ whole genome shotgun (WGS) entry which is preliminary data.</text>
</comment>
<organism evidence="2 3">
    <name type="scientific">Colletotrichum kahawae</name>
    <name type="common">Coffee berry disease fungus</name>
    <dbReference type="NCBI Taxonomy" id="34407"/>
    <lineage>
        <taxon>Eukaryota</taxon>
        <taxon>Fungi</taxon>
        <taxon>Dikarya</taxon>
        <taxon>Ascomycota</taxon>
        <taxon>Pezizomycotina</taxon>
        <taxon>Sordariomycetes</taxon>
        <taxon>Hypocreomycetidae</taxon>
        <taxon>Glomerellales</taxon>
        <taxon>Glomerellaceae</taxon>
        <taxon>Colletotrichum</taxon>
        <taxon>Colletotrichum gloeosporioides species complex</taxon>
    </lineage>
</organism>
<dbReference type="EMBL" id="VYYT01000112">
    <property type="protein sequence ID" value="KAK2768981.1"/>
    <property type="molecule type" value="Genomic_DNA"/>
</dbReference>
<name>A0AAE0D8Q7_COLKA</name>
<reference evidence="2" key="1">
    <citation type="submission" date="2023-02" db="EMBL/GenBank/DDBJ databases">
        <title>Colletotrichum kahawae CIFC_Que2 genome sequencing and assembly.</title>
        <authorList>
            <person name="Baroncelli R."/>
        </authorList>
    </citation>
    <scope>NUCLEOTIDE SEQUENCE</scope>
    <source>
        <strain evidence="2">CIFC_Que2</strain>
    </source>
</reference>
<gene>
    <name evidence="2" type="ORF">CKAH01_00588</name>
</gene>
<evidence type="ECO:0000313" key="3">
    <source>
        <dbReference type="Proteomes" id="UP001281614"/>
    </source>
</evidence>